<evidence type="ECO:0000313" key="3">
    <source>
        <dbReference type="Proteomes" id="UP000294933"/>
    </source>
</evidence>
<name>A0A4Y7PWM1_9AGAM</name>
<proteinExistence type="predicted"/>
<dbReference type="AlphaFoldDB" id="A0A4Y7PWM1"/>
<gene>
    <name evidence="2" type="ORF">BD410DRAFT_842210</name>
</gene>
<sequence length="452" mass="50723">MSIERLRGEKARSPLSPISPMEVLRGGWRRQRANTAKHTSTSLHLLIKFSALELTITITRSLQCAYFKFRPLRTIREPDDVGCAADPGQTAVQDVWVAHEDFRLEERGRWEGFWWGWTPELPWHKTEFYVNDREEEVDYAVSFAWVIAWRRHVIKGVLVQHRKTSNGIFANSASHAHSALRDRRKCVYAETVSSTDTEASGNAPSQANASLLTPPLSSLNPHLPPGSMSNNNIGLKASIYTHQDQDSPTSSLEDLISTPYPSLWGKEILDLTEVPGEEVAPETDRGEKQREQWTSRSAREVDALTSPKPPRSAMLGRNAAFGMPRRVEIGPGLPPPSKSSSFRLIPAKALRLRRPHTAEGSVRRERNGAARTNLSNPRELRPIRVRTRPVSNLPENETLPTGEQVAVFSVIETAPTPLGTAQHGSIRLIRHFVHLHHRPRLSLRMDPCPVSL</sequence>
<feature type="compositionally biased region" description="Basic and acidic residues" evidence="1">
    <location>
        <begin position="282"/>
        <end position="302"/>
    </location>
</feature>
<feature type="region of interest" description="Disordered" evidence="1">
    <location>
        <begin position="276"/>
        <end position="316"/>
    </location>
</feature>
<evidence type="ECO:0000256" key="1">
    <source>
        <dbReference type="SAM" id="MobiDB-lite"/>
    </source>
</evidence>
<keyword evidence="3" id="KW-1185">Reference proteome</keyword>
<reference evidence="2 3" key="1">
    <citation type="submission" date="2018-06" db="EMBL/GenBank/DDBJ databases">
        <title>A transcriptomic atlas of mushroom development highlights an independent origin of complex multicellularity.</title>
        <authorList>
            <consortium name="DOE Joint Genome Institute"/>
            <person name="Krizsan K."/>
            <person name="Almasi E."/>
            <person name="Merenyi Z."/>
            <person name="Sahu N."/>
            <person name="Viragh M."/>
            <person name="Koszo T."/>
            <person name="Mondo S."/>
            <person name="Kiss B."/>
            <person name="Balint B."/>
            <person name="Kues U."/>
            <person name="Barry K."/>
            <person name="Hegedus J.C."/>
            <person name="Henrissat B."/>
            <person name="Johnson J."/>
            <person name="Lipzen A."/>
            <person name="Ohm R."/>
            <person name="Nagy I."/>
            <person name="Pangilinan J."/>
            <person name="Yan J."/>
            <person name="Xiong Y."/>
            <person name="Grigoriev I.V."/>
            <person name="Hibbett D.S."/>
            <person name="Nagy L.G."/>
        </authorList>
    </citation>
    <scope>NUCLEOTIDE SEQUENCE [LARGE SCALE GENOMIC DNA]</scope>
    <source>
        <strain evidence="2 3">SZMC22713</strain>
    </source>
</reference>
<dbReference type="Proteomes" id="UP000294933">
    <property type="component" value="Unassembled WGS sequence"/>
</dbReference>
<protein>
    <submittedName>
        <fullName evidence="2">Uncharacterized protein</fullName>
    </submittedName>
</protein>
<feature type="compositionally biased region" description="Low complexity" evidence="1">
    <location>
        <begin position="210"/>
        <end position="223"/>
    </location>
</feature>
<feature type="region of interest" description="Disordered" evidence="1">
    <location>
        <begin position="194"/>
        <end position="223"/>
    </location>
</feature>
<dbReference type="EMBL" id="ML170198">
    <property type="protein sequence ID" value="TDL19302.1"/>
    <property type="molecule type" value="Genomic_DNA"/>
</dbReference>
<accession>A0A4Y7PWM1</accession>
<evidence type="ECO:0000313" key="2">
    <source>
        <dbReference type="EMBL" id="TDL19302.1"/>
    </source>
</evidence>
<feature type="compositionally biased region" description="Polar residues" evidence="1">
    <location>
        <begin position="194"/>
        <end position="209"/>
    </location>
</feature>
<organism evidence="2 3">
    <name type="scientific">Rickenella mellea</name>
    <dbReference type="NCBI Taxonomy" id="50990"/>
    <lineage>
        <taxon>Eukaryota</taxon>
        <taxon>Fungi</taxon>
        <taxon>Dikarya</taxon>
        <taxon>Basidiomycota</taxon>
        <taxon>Agaricomycotina</taxon>
        <taxon>Agaricomycetes</taxon>
        <taxon>Hymenochaetales</taxon>
        <taxon>Rickenellaceae</taxon>
        <taxon>Rickenella</taxon>
    </lineage>
</organism>
<dbReference type="VEuPathDB" id="FungiDB:BD410DRAFT_842210"/>